<proteinExistence type="predicted"/>
<evidence type="ECO:0000313" key="2">
    <source>
        <dbReference type="Proteomes" id="UP001055879"/>
    </source>
</evidence>
<comment type="caution">
    <text evidence="1">The sequence shown here is derived from an EMBL/GenBank/DDBJ whole genome shotgun (WGS) entry which is preliminary data.</text>
</comment>
<reference evidence="2" key="1">
    <citation type="journal article" date="2022" name="Mol. Ecol. Resour.">
        <title>The genomes of chicory, endive, great burdock and yacon provide insights into Asteraceae palaeo-polyploidization history and plant inulin production.</title>
        <authorList>
            <person name="Fan W."/>
            <person name="Wang S."/>
            <person name="Wang H."/>
            <person name="Wang A."/>
            <person name="Jiang F."/>
            <person name="Liu H."/>
            <person name="Zhao H."/>
            <person name="Xu D."/>
            <person name="Zhang Y."/>
        </authorList>
    </citation>
    <scope>NUCLEOTIDE SEQUENCE [LARGE SCALE GENOMIC DNA]</scope>
    <source>
        <strain evidence="2">cv. Niubang</strain>
    </source>
</reference>
<name>A0ACB9BAA7_ARCLA</name>
<reference evidence="1 2" key="2">
    <citation type="journal article" date="2022" name="Mol. Ecol. Resour.">
        <title>The genomes of chicory, endive, great burdock and yacon provide insights into Asteraceae paleo-polyploidization history and plant inulin production.</title>
        <authorList>
            <person name="Fan W."/>
            <person name="Wang S."/>
            <person name="Wang H."/>
            <person name="Wang A."/>
            <person name="Jiang F."/>
            <person name="Liu H."/>
            <person name="Zhao H."/>
            <person name="Xu D."/>
            <person name="Zhang Y."/>
        </authorList>
    </citation>
    <scope>NUCLEOTIDE SEQUENCE [LARGE SCALE GENOMIC DNA]</scope>
    <source>
        <strain evidence="2">cv. Niubang</strain>
    </source>
</reference>
<evidence type="ECO:0000313" key="1">
    <source>
        <dbReference type="EMBL" id="KAI3718854.1"/>
    </source>
</evidence>
<keyword evidence="2" id="KW-1185">Reference proteome</keyword>
<protein>
    <submittedName>
        <fullName evidence="1">Uncharacterized protein</fullName>
    </submittedName>
</protein>
<dbReference type="EMBL" id="CM042052">
    <property type="protein sequence ID" value="KAI3718854.1"/>
    <property type="molecule type" value="Genomic_DNA"/>
</dbReference>
<gene>
    <name evidence="1" type="ORF">L6452_19739</name>
</gene>
<sequence length="178" mass="20123">MKLSFSITSSKPPKPTLKSSKDQSSSSSVKKEFVTEFDPSKTLAHPISKTHVIALISNEWRPKKKMRNIDLPVKSDDPNLEFEVVDSIVEPTDPNITYDLNLHAKKDSDPEPKLDRFQLTSSIDNLMLNKLRNDLDRLSEDRGMDEFQDLPVEDFADALLKGYGWYEGRGIGENAKGI</sequence>
<organism evidence="1 2">
    <name type="scientific">Arctium lappa</name>
    <name type="common">Greater burdock</name>
    <name type="synonym">Lappa major</name>
    <dbReference type="NCBI Taxonomy" id="4217"/>
    <lineage>
        <taxon>Eukaryota</taxon>
        <taxon>Viridiplantae</taxon>
        <taxon>Streptophyta</taxon>
        <taxon>Embryophyta</taxon>
        <taxon>Tracheophyta</taxon>
        <taxon>Spermatophyta</taxon>
        <taxon>Magnoliopsida</taxon>
        <taxon>eudicotyledons</taxon>
        <taxon>Gunneridae</taxon>
        <taxon>Pentapetalae</taxon>
        <taxon>asterids</taxon>
        <taxon>campanulids</taxon>
        <taxon>Asterales</taxon>
        <taxon>Asteraceae</taxon>
        <taxon>Carduoideae</taxon>
        <taxon>Cardueae</taxon>
        <taxon>Arctiinae</taxon>
        <taxon>Arctium</taxon>
    </lineage>
</organism>
<dbReference type="Proteomes" id="UP001055879">
    <property type="component" value="Linkage Group LG06"/>
</dbReference>
<accession>A0ACB9BAA7</accession>